<accession>A0A811R7V0</accession>
<reference evidence="1" key="1">
    <citation type="submission" date="2020-10" db="EMBL/GenBank/DDBJ databases">
        <authorList>
            <person name="Han B."/>
            <person name="Lu T."/>
            <person name="Zhao Q."/>
            <person name="Huang X."/>
            <person name="Zhao Y."/>
        </authorList>
    </citation>
    <scope>NUCLEOTIDE SEQUENCE</scope>
</reference>
<sequence length="190" mass="21564">MAVPNKNQFMHHPKDHGAIGPFLPALPTPLSYCGLLAFVKQSRHPESARHAFYVCQLKHRPPTLDAYLEGCSFYQWIDGDEMFDPSIMFFPSDPWKSVPYLEFVRWVLPPPNLPKITEAEKRGFPSCDFEEYNYGPKSNWPSEYEIAEFEAGIKPWPGTKCKCGVKAREGVVPSELGYGYYYGNAYGGPS</sequence>
<keyword evidence="2" id="KW-1185">Reference proteome</keyword>
<dbReference type="PANTHER" id="PTHR48127:SF1">
    <property type="entry name" value="ZINC FINGER GRF-TYPE DOMAIN-CONTAINING PROTEIN"/>
    <property type="match status" value="1"/>
</dbReference>
<dbReference type="EMBL" id="CAJGYO010000013">
    <property type="protein sequence ID" value="CAD6266074.1"/>
    <property type="molecule type" value="Genomic_DNA"/>
</dbReference>
<protein>
    <submittedName>
        <fullName evidence="1">Uncharacterized protein</fullName>
    </submittedName>
</protein>
<evidence type="ECO:0000313" key="2">
    <source>
        <dbReference type="Proteomes" id="UP000604825"/>
    </source>
</evidence>
<comment type="caution">
    <text evidence="1">The sequence shown here is derived from an EMBL/GenBank/DDBJ whole genome shotgun (WGS) entry which is preliminary data.</text>
</comment>
<proteinExistence type="predicted"/>
<dbReference type="AlphaFoldDB" id="A0A811R7V0"/>
<dbReference type="PANTHER" id="PTHR48127">
    <property type="entry name" value="GRF-TYPE DOMAIN-CONTAINING PROTEIN"/>
    <property type="match status" value="1"/>
</dbReference>
<name>A0A811R7V0_9POAL</name>
<gene>
    <name evidence="1" type="ORF">NCGR_LOCUS49379</name>
</gene>
<evidence type="ECO:0000313" key="1">
    <source>
        <dbReference type="EMBL" id="CAD6266074.1"/>
    </source>
</evidence>
<dbReference type="Proteomes" id="UP000604825">
    <property type="component" value="Unassembled WGS sequence"/>
</dbReference>
<organism evidence="1 2">
    <name type="scientific">Miscanthus lutarioriparius</name>
    <dbReference type="NCBI Taxonomy" id="422564"/>
    <lineage>
        <taxon>Eukaryota</taxon>
        <taxon>Viridiplantae</taxon>
        <taxon>Streptophyta</taxon>
        <taxon>Embryophyta</taxon>
        <taxon>Tracheophyta</taxon>
        <taxon>Spermatophyta</taxon>
        <taxon>Magnoliopsida</taxon>
        <taxon>Liliopsida</taxon>
        <taxon>Poales</taxon>
        <taxon>Poaceae</taxon>
        <taxon>PACMAD clade</taxon>
        <taxon>Panicoideae</taxon>
        <taxon>Andropogonodae</taxon>
        <taxon>Andropogoneae</taxon>
        <taxon>Saccharinae</taxon>
        <taxon>Miscanthus</taxon>
    </lineage>
</organism>